<evidence type="ECO:0000256" key="3">
    <source>
        <dbReference type="ARBA" id="ARBA00022475"/>
    </source>
</evidence>
<feature type="transmembrane region" description="Helical" evidence="9">
    <location>
        <begin position="12"/>
        <end position="32"/>
    </location>
</feature>
<dbReference type="AlphaFoldDB" id="A0A084VUG6"/>
<reference evidence="11" key="2">
    <citation type="submission" date="2020-05" db="UniProtKB">
        <authorList>
            <consortium name="EnsemblMetazoa"/>
        </authorList>
    </citation>
    <scope>IDENTIFICATION</scope>
</reference>
<keyword evidence="3" id="KW-1003">Cell membrane</keyword>
<evidence type="ECO:0000256" key="7">
    <source>
        <dbReference type="ARBA" id="ARBA00023170"/>
    </source>
</evidence>
<feature type="transmembrane region" description="Helical" evidence="9">
    <location>
        <begin position="302"/>
        <end position="322"/>
    </location>
</feature>
<dbReference type="PIRSF" id="PIRSF038981">
    <property type="entry name" value="GRP"/>
    <property type="match status" value="1"/>
</dbReference>
<keyword evidence="8" id="KW-0807">Transducer</keyword>
<keyword evidence="4 9" id="KW-0812">Transmembrane</keyword>
<comment type="similarity">
    <text evidence="2">Belongs to the insect chemoreceptor superfamily. Gustatory receptor (GR) family. Gr5a subfamily.</text>
</comment>
<keyword evidence="7 8" id="KW-0675">Receptor</keyword>
<dbReference type="VEuPathDB" id="VectorBase:ASIS013145"/>
<dbReference type="PANTHER" id="PTHR21421">
    <property type="entry name" value="GUSTATORY RECEPTOR"/>
    <property type="match status" value="1"/>
</dbReference>
<comment type="subcellular location">
    <subcellularLocation>
        <location evidence="1">Cell membrane</location>
        <topology evidence="1">Multi-pass membrane protein</topology>
    </subcellularLocation>
</comment>
<keyword evidence="12" id="KW-1185">Reference proteome</keyword>
<reference evidence="10 12" key="1">
    <citation type="journal article" date="2014" name="BMC Genomics">
        <title>Genome sequence of Anopheles sinensis provides insight into genetics basis of mosquito competence for malaria parasites.</title>
        <authorList>
            <person name="Zhou D."/>
            <person name="Zhang D."/>
            <person name="Ding G."/>
            <person name="Shi L."/>
            <person name="Hou Q."/>
            <person name="Ye Y."/>
            <person name="Xu Y."/>
            <person name="Zhou H."/>
            <person name="Xiong C."/>
            <person name="Li S."/>
            <person name="Yu J."/>
            <person name="Hong S."/>
            <person name="Yu X."/>
            <person name="Zou P."/>
            <person name="Chen C."/>
            <person name="Chang X."/>
            <person name="Wang W."/>
            <person name="Lv Y."/>
            <person name="Sun Y."/>
            <person name="Ma L."/>
            <person name="Shen B."/>
            <person name="Zhu C."/>
        </authorList>
    </citation>
    <scope>NUCLEOTIDE SEQUENCE [LARGE SCALE GENOMIC DNA]</scope>
</reference>
<name>A0A084VUG6_ANOSI</name>
<feature type="transmembrane region" description="Helical" evidence="9">
    <location>
        <begin position="205"/>
        <end position="228"/>
    </location>
</feature>
<dbReference type="GO" id="GO:0005886">
    <property type="term" value="C:plasma membrane"/>
    <property type="evidence" value="ECO:0007669"/>
    <property type="project" value="UniProtKB-SubCell"/>
</dbReference>
<dbReference type="Proteomes" id="UP000030765">
    <property type="component" value="Unassembled WGS sequence"/>
</dbReference>
<comment type="function">
    <text evidence="8">Plays a role in the sugar gustatory response.</text>
</comment>
<dbReference type="PANTHER" id="PTHR21421:SF35">
    <property type="entry name" value="GUSTATORY RECEPTOR FOR SUGAR TASTE 64B-RELATED"/>
    <property type="match status" value="1"/>
</dbReference>
<feature type="transmembrane region" description="Helical" evidence="9">
    <location>
        <begin position="44"/>
        <end position="64"/>
    </location>
</feature>
<dbReference type="InterPro" id="IPR009318">
    <property type="entry name" value="Gustatory_rcpt"/>
</dbReference>
<keyword evidence="6 9" id="KW-0472">Membrane</keyword>
<organism evidence="10">
    <name type="scientific">Anopheles sinensis</name>
    <name type="common">Mosquito</name>
    <dbReference type="NCBI Taxonomy" id="74873"/>
    <lineage>
        <taxon>Eukaryota</taxon>
        <taxon>Metazoa</taxon>
        <taxon>Ecdysozoa</taxon>
        <taxon>Arthropoda</taxon>
        <taxon>Hexapoda</taxon>
        <taxon>Insecta</taxon>
        <taxon>Pterygota</taxon>
        <taxon>Neoptera</taxon>
        <taxon>Endopterygota</taxon>
        <taxon>Diptera</taxon>
        <taxon>Nematocera</taxon>
        <taxon>Culicoidea</taxon>
        <taxon>Culicidae</taxon>
        <taxon>Anophelinae</taxon>
        <taxon>Anopheles</taxon>
    </lineage>
</organism>
<dbReference type="Pfam" id="PF06151">
    <property type="entry name" value="Trehalose_recp"/>
    <property type="match status" value="1"/>
</dbReference>
<dbReference type="OMA" id="SELYFKF"/>
<accession>A0A084VUG6</accession>
<gene>
    <name evidence="10" type="ORF">ZHAS_00009231</name>
</gene>
<sequence>MEEPKIDDFHQAVRPFLLLSQLFSLFPLGGLFRAPVQEISFRWISLRTLYSVYFLATALLTFIAHVYYSATRDHITTEAISNTIYYSMNFSGAVTLFTIAMRWKTIMSEWRNLEEPFLHYPYAERRFWTLRRTIAIVGIFMLVLAFVEDFLHVCSVYYTNQQFFIRCNNSIPFWTLFYEREHPKIFHYLPYSLPTVLVLEVTHKIFLYVWTFMDLFIIFVSLGLARLYSRFHRHVLRYKDRHATGTTWHQLRLEYNRISRLVEYMEGIMAPIVIFTTTSDLYFIFIQMYNSFQFSASFISELYFKFSLGFLIFRTLAMLMAASNVDVASIKPLNVLRSVPMSCWSIDMAGTLITYELVLLKEAIASRDDGDFCAGGKKLF</sequence>
<evidence type="ECO:0000256" key="4">
    <source>
        <dbReference type="ARBA" id="ARBA00022692"/>
    </source>
</evidence>
<dbReference type="EMBL" id="ATLV01016791">
    <property type="status" value="NOT_ANNOTATED_CDS"/>
    <property type="molecule type" value="Genomic_DNA"/>
</dbReference>
<protein>
    <recommendedName>
        <fullName evidence="8">Gustatory receptor</fullName>
    </recommendedName>
</protein>
<evidence type="ECO:0000256" key="8">
    <source>
        <dbReference type="PIRNR" id="PIRNR038981"/>
    </source>
</evidence>
<dbReference type="STRING" id="74873.A0A084VUG6"/>
<dbReference type="GO" id="GO:0033041">
    <property type="term" value="F:sweet taste receptor activity"/>
    <property type="evidence" value="ECO:0007669"/>
    <property type="project" value="TreeGrafter"/>
</dbReference>
<dbReference type="VEuPathDB" id="VectorBase:ASIC009231"/>
<evidence type="ECO:0000256" key="5">
    <source>
        <dbReference type="ARBA" id="ARBA00022989"/>
    </source>
</evidence>
<evidence type="ECO:0000313" key="12">
    <source>
        <dbReference type="Proteomes" id="UP000030765"/>
    </source>
</evidence>
<evidence type="ECO:0000256" key="9">
    <source>
        <dbReference type="SAM" id="Phobius"/>
    </source>
</evidence>
<dbReference type="GO" id="GO:0007165">
    <property type="term" value="P:signal transduction"/>
    <property type="evidence" value="ECO:0007669"/>
    <property type="project" value="UniProtKB-KW"/>
</dbReference>
<evidence type="ECO:0000256" key="6">
    <source>
        <dbReference type="ARBA" id="ARBA00023136"/>
    </source>
</evidence>
<feature type="transmembrane region" description="Helical" evidence="9">
    <location>
        <begin position="134"/>
        <end position="158"/>
    </location>
</feature>
<proteinExistence type="inferred from homology"/>
<dbReference type="OrthoDB" id="5800391at2759"/>
<dbReference type="EnsemblMetazoa" id="ASIC009231-RA">
    <property type="protein sequence ID" value="ASIC009231-PA"/>
    <property type="gene ID" value="ASIC009231"/>
</dbReference>
<evidence type="ECO:0000313" key="11">
    <source>
        <dbReference type="EnsemblMetazoa" id="ASIC009231-PA"/>
    </source>
</evidence>
<evidence type="ECO:0000313" key="10">
    <source>
        <dbReference type="EMBL" id="KFB41610.1"/>
    </source>
</evidence>
<evidence type="ECO:0000256" key="2">
    <source>
        <dbReference type="ARBA" id="ARBA00005327"/>
    </source>
</evidence>
<dbReference type="EMBL" id="KE525113">
    <property type="protein sequence ID" value="KFB41610.1"/>
    <property type="molecule type" value="Genomic_DNA"/>
</dbReference>
<keyword evidence="5 9" id="KW-1133">Transmembrane helix</keyword>
<feature type="transmembrane region" description="Helical" evidence="9">
    <location>
        <begin position="84"/>
        <end position="103"/>
    </location>
</feature>
<feature type="transmembrane region" description="Helical" evidence="9">
    <location>
        <begin position="267"/>
        <end position="290"/>
    </location>
</feature>
<evidence type="ECO:0000256" key="1">
    <source>
        <dbReference type="ARBA" id="ARBA00004651"/>
    </source>
</evidence>